<dbReference type="Proteomes" id="UP000295063">
    <property type="component" value="Unassembled WGS sequence"/>
</dbReference>
<feature type="domain" description="GGDEF" evidence="2">
    <location>
        <begin position="250"/>
        <end position="382"/>
    </location>
</feature>
<dbReference type="InterPro" id="IPR043128">
    <property type="entry name" value="Rev_trsase/Diguanyl_cyclase"/>
</dbReference>
<gene>
    <name evidence="3" type="ORF">EV210_12115</name>
</gene>
<feature type="transmembrane region" description="Helical" evidence="1">
    <location>
        <begin position="141"/>
        <end position="165"/>
    </location>
</feature>
<comment type="caution">
    <text evidence="3">The sequence shown here is derived from an EMBL/GenBank/DDBJ whole genome shotgun (WGS) entry which is preliminary data.</text>
</comment>
<feature type="transmembrane region" description="Helical" evidence="1">
    <location>
        <begin position="109"/>
        <end position="129"/>
    </location>
</feature>
<evidence type="ECO:0000256" key="1">
    <source>
        <dbReference type="SAM" id="Phobius"/>
    </source>
</evidence>
<dbReference type="GO" id="GO:0052621">
    <property type="term" value="F:diguanylate cyclase activity"/>
    <property type="evidence" value="ECO:0007669"/>
    <property type="project" value="TreeGrafter"/>
</dbReference>
<dbReference type="PANTHER" id="PTHR45138:SF9">
    <property type="entry name" value="DIGUANYLATE CYCLASE DGCM-RELATED"/>
    <property type="match status" value="1"/>
</dbReference>
<dbReference type="SUPFAM" id="SSF55073">
    <property type="entry name" value="Nucleotide cyclase"/>
    <property type="match status" value="1"/>
</dbReference>
<dbReference type="PROSITE" id="PS50887">
    <property type="entry name" value="GGDEF"/>
    <property type="match status" value="1"/>
</dbReference>
<keyword evidence="1" id="KW-1133">Transmembrane helix</keyword>
<keyword evidence="1" id="KW-0812">Transmembrane</keyword>
<organism evidence="3 4">
    <name type="scientific">Anaerospora hongkongensis</name>
    <dbReference type="NCBI Taxonomy" id="244830"/>
    <lineage>
        <taxon>Bacteria</taxon>
        <taxon>Bacillati</taxon>
        <taxon>Bacillota</taxon>
        <taxon>Negativicutes</taxon>
        <taxon>Selenomonadales</taxon>
        <taxon>Sporomusaceae</taxon>
        <taxon>Anaerospora</taxon>
    </lineage>
</organism>
<dbReference type="InterPro" id="IPR050469">
    <property type="entry name" value="Diguanylate_Cyclase"/>
</dbReference>
<keyword evidence="1" id="KW-0472">Membrane</keyword>
<feature type="transmembrane region" description="Helical" evidence="1">
    <location>
        <begin position="74"/>
        <end position="95"/>
    </location>
</feature>
<feature type="transmembrane region" description="Helical" evidence="1">
    <location>
        <begin position="40"/>
        <end position="62"/>
    </location>
</feature>
<dbReference type="Gene3D" id="3.30.70.270">
    <property type="match status" value="1"/>
</dbReference>
<dbReference type="InterPro" id="IPR000160">
    <property type="entry name" value="GGDEF_dom"/>
</dbReference>
<sequence length="388" mass="44841">MTINVMLSIQLNVFMVLLLLSIAVHACFKLNKKEETHRLFFALICLTIVILILEIFSVVLNSTEYIAYSTLQKVVNTLGFTLTPLVPIIATLYVYKRTKKYKIIPVEKLIWLSVPLLINSILSLGSYYFNWLFMITDENLYIRGPMFIVSPMISYFYYTLHILVLYHNHKNVSKEELIVISSLSLIPAMLSVFQLYYFIYLTIWNSVGIAVVINYIFIMHEQAKRDPLTGLGNRMAYDEYLGILSRRSNIVLSVVNIDLDGFKSINDIFGHQEGDKVLQFFARQLEMVFGEVGVAIRCGGDEFILFLNEKSRERVETYIKTLNDNIAAYNDSNEMAYSIQFSCGIAVFDDSYNNIYEFIRHSDKLMYEEKQKKACLQNVVETPVSQEM</sequence>
<dbReference type="CDD" id="cd01949">
    <property type="entry name" value="GGDEF"/>
    <property type="match status" value="1"/>
</dbReference>
<dbReference type="InterPro" id="IPR029787">
    <property type="entry name" value="Nucleotide_cyclase"/>
</dbReference>
<proteinExistence type="predicted"/>
<dbReference type="PANTHER" id="PTHR45138">
    <property type="entry name" value="REGULATORY COMPONENTS OF SENSORY TRANSDUCTION SYSTEM"/>
    <property type="match status" value="1"/>
</dbReference>
<feature type="transmembrane region" description="Helical" evidence="1">
    <location>
        <begin position="6"/>
        <end position="28"/>
    </location>
</feature>
<reference evidence="3 4" key="1">
    <citation type="submission" date="2019-03" db="EMBL/GenBank/DDBJ databases">
        <title>Genomic Encyclopedia of Type Strains, Phase IV (KMG-IV): sequencing the most valuable type-strain genomes for metagenomic binning, comparative biology and taxonomic classification.</title>
        <authorList>
            <person name="Goeker M."/>
        </authorList>
    </citation>
    <scope>NUCLEOTIDE SEQUENCE [LARGE SCALE GENOMIC DNA]</scope>
    <source>
        <strain evidence="3 4">DSM 15969</strain>
    </source>
</reference>
<feature type="transmembrane region" description="Helical" evidence="1">
    <location>
        <begin position="203"/>
        <end position="219"/>
    </location>
</feature>
<evidence type="ECO:0000313" key="3">
    <source>
        <dbReference type="EMBL" id="TCL32450.1"/>
    </source>
</evidence>
<evidence type="ECO:0000259" key="2">
    <source>
        <dbReference type="PROSITE" id="PS50887"/>
    </source>
</evidence>
<dbReference type="EMBL" id="SLUI01000021">
    <property type="protein sequence ID" value="TCL32450.1"/>
    <property type="molecule type" value="Genomic_DNA"/>
</dbReference>
<keyword evidence="4" id="KW-1185">Reference proteome</keyword>
<dbReference type="NCBIfam" id="TIGR00254">
    <property type="entry name" value="GGDEF"/>
    <property type="match status" value="1"/>
</dbReference>
<dbReference type="Pfam" id="PF00990">
    <property type="entry name" value="GGDEF"/>
    <property type="match status" value="1"/>
</dbReference>
<dbReference type="SMART" id="SM00267">
    <property type="entry name" value="GGDEF"/>
    <property type="match status" value="1"/>
</dbReference>
<accession>A0A4R1PW94</accession>
<dbReference type="AlphaFoldDB" id="A0A4R1PW94"/>
<evidence type="ECO:0000313" key="4">
    <source>
        <dbReference type="Proteomes" id="UP000295063"/>
    </source>
</evidence>
<protein>
    <submittedName>
        <fullName evidence="3">Diguanylate cyclase (GGDEF)-like protein</fullName>
    </submittedName>
</protein>
<name>A0A4R1PW94_9FIRM</name>